<evidence type="ECO:0000313" key="1">
    <source>
        <dbReference type="EMBL" id="MBX69141.1"/>
    </source>
</evidence>
<dbReference type="AlphaFoldDB" id="A0A2P2QQG6"/>
<reference evidence="1" key="1">
    <citation type="submission" date="2018-02" db="EMBL/GenBank/DDBJ databases">
        <title>Rhizophora mucronata_Transcriptome.</title>
        <authorList>
            <person name="Meera S.P."/>
            <person name="Sreeshan A."/>
            <person name="Augustine A."/>
        </authorList>
    </citation>
    <scope>NUCLEOTIDE SEQUENCE</scope>
    <source>
        <tissue evidence="1">Leaf</tissue>
    </source>
</reference>
<name>A0A2P2QQG6_RHIMU</name>
<organism evidence="1">
    <name type="scientific">Rhizophora mucronata</name>
    <name type="common">Asiatic mangrove</name>
    <dbReference type="NCBI Taxonomy" id="61149"/>
    <lineage>
        <taxon>Eukaryota</taxon>
        <taxon>Viridiplantae</taxon>
        <taxon>Streptophyta</taxon>
        <taxon>Embryophyta</taxon>
        <taxon>Tracheophyta</taxon>
        <taxon>Spermatophyta</taxon>
        <taxon>Magnoliopsida</taxon>
        <taxon>eudicotyledons</taxon>
        <taxon>Gunneridae</taxon>
        <taxon>Pentapetalae</taxon>
        <taxon>rosids</taxon>
        <taxon>fabids</taxon>
        <taxon>Malpighiales</taxon>
        <taxon>Rhizophoraceae</taxon>
        <taxon>Rhizophora</taxon>
    </lineage>
</organism>
<sequence length="53" mass="6037">MKRRVGLHIKCLTCGQKHQKILVRLSGLCGQWEEPGFAHTCGSTILILWTKIF</sequence>
<dbReference type="EMBL" id="GGEC01088657">
    <property type="protein sequence ID" value="MBX69141.1"/>
    <property type="molecule type" value="Transcribed_RNA"/>
</dbReference>
<protein>
    <submittedName>
        <fullName evidence="1">Uncharacterized protein</fullName>
    </submittedName>
</protein>
<accession>A0A2P2QQG6</accession>
<proteinExistence type="predicted"/>